<keyword evidence="8" id="KW-0325">Glycoprotein</keyword>
<dbReference type="PANTHER" id="PTHR47447">
    <property type="entry name" value="OS03G0856100 PROTEIN"/>
    <property type="match status" value="1"/>
</dbReference>
<feature type="region of interest" description="Disordered" evidence="10">
    <location>
        <begin position="1044"/>
        <end position="1066"/>
    </location>
</feature>
<evidence type="ECO:0000256" key="2">
    <source>
        <dbReference type="ARBA" id="ARBA00022723"/>
    </source>
</evidence>
<keyword evidence="5" id="KW-0223">Dioxygenase</keyword>
<keyword evidence="2" id="KW-0479">Metal-binding</keyword>
<feature type="repeat" description="PPR" evidence="9">
    <location>
        <begin position="368"/>
        <end position="402"/>
    </location>
</feature>
<sequence length="2153" mass="234473">MLLATAGPWPVLPHGRNVQTSLSPPGTRTAMLSCPATIPRGPSASQQQQERRAQLWQSLSRGKKGIKREEILSVVARLTDPWQLKHDKELTMAVGALARCKAWEHSLSLLLEAQGHRLDPNVFACSAAISGCEKCKQWEPALRLLEGMWRDGPPPDAAVYNAVVSTCAAAGQWERALEVQAQMESRRVDPNLVSFNALIGACRSAGRWERALALGSELRRRGLAPDQVTYTALIIACREAGRWELALSLLGEAKLEGGLRPDVVLFGATLAALEPGAAWEQAVELVAQMLTGGPRPNSACLGAAVAVCRAAANWEAALEFLELSRRLDLEPSVRLFSAVVGACREAQLWPMALLLLTEMRSGQGPAPDVITCSDVLISLQRAGEWERALGVLQGMLDFGPAPDLVSVNAAMAACEAGREWLPALQLLQGLGAWSLSADVVSLNSAVSACGRGLQWAAALQVVASGRSVNLVPDSVTLNAAISACDRGRQWSRALDMLLQGAGLLRILPDVISFNTAIGACAPEGLWQNSLAILLDEMRHRPVIPDVVSFNAALGSCEVALQWEWTVVLLHEMEVQRRRPSLENLLDHDFQEIDSAADSFGDVANMEVNTVTAITAISAYGRSQQWWRALDLLAEASRRGSELGLVARNAALSALEKGRQWNAALQLLAQLRDPKFASGLEPDVVTCNAALSALDRGLQWRLVLELLGGMRVDGGPEPNLVTFNAALGACQRGQRWEISLDLLEELQARQLQPDRVTYNTALAGPARGPHAGAEDQGQQTTQLLKGMNRQGLALDLVTYSLALGAMLGVGGRQGSLSAGLVEGLKQASLSALGTGQRSGFAAPELLRDGTGVVVATELLQWCGQSDSHLEYAFRRSVGAPVALALGRLTTAPVGGRPRDQRFQRLFGLGTDFTAVVLNSLNHLEDHAVNAATPNWRSFFCRAARAAFVTAAGREGGAAEAAANSDKPSAQNLVAWVSHSISREDERFIGGTGSAGHGAGFEAVQNDLVLAPINVEHDRAPHVERQALLLALEAVMAWQRVVQASSGAPDSSKSDKVRPAANADGKSSSPLGYFSKAVALPAIGAALLGGGVICRGFLAFSKPPAFPTFPSRRNFTGGSSYEELLFTAPSLEWRVVSEHPRIYVMDHMLSDEECEALKQQVNGRLEPAKVVQKAENKHDTQVSVRNNKQIWLTYDEEKNTSHLRHILKRIHRAARLPDDDAESLQVGHYSVGEKYELHQDSDPTNDVARPATMIIYLNDCEDGGETLFPMHKRGECGQKWKESNGKKLFGFANCCDRDDMLKIAVKKGRAVLFFNHDVAGNKDPLAEHAACPIKRGEKWIAQRWFRYVPYQRIVHPADWRFDGLPSAAVKSLEPGLRPGAFDVSVLSQKLPGAYLMEDFLSADECEYLIKFGKGLEGFEELGMLRRWVDIDIETSDPTLARIAKRMHRLALVPESYSEPMQLGSYEQRSFMASVTAEAVPGFSGENSQPLGTPTPSNQATRIALGYVSQRRSEAGWGQDVGNGINGKSVHAQREWYVAGQLQESRLKGVEQPRKDDSVKPVPIQVRPGYAICTLSMPSVGVKSAAALLTCAVRTFTPEDVRRPSLSEGASFELQTWGRAISDGSEDRFLTSGPLAADLRLAACRVGLDKVLHNFGRELQHNVPRSGSLAHFRQPFFLLQGSRGTHAERIGTFISHDWGSRGSLKFLSLLLIFNSRAAAVMAVSISAVVALLEAYDVISCKSSERIIGGKVYITRDSSLSFASGLVTYLIILCFWQKMLSLCGRSASVFLDKLCIDQENEEQKERAILGLAGFLDISDRLLILWSPSYFERLWCTYEVAAWLRLSKMKDTIVMPIHLAPVIFAIMFALWGAILCYIYGIAIWFSSHGDEHGNDVHFPTCSAVAAVLCGAAGMILPTHIARHLANSLRLLPQQLESFSIREANCFCCSHDHVHPESKKPLPCDRRLIFEMLQQWQQDFNGSRESLTTLDAFDSRVRQKLKPWILRNIGGTHAPFRLLLTTSCVPLLCSTIGYLPAMIQLGGLPAFRLGLEAILHSFVLGPCVAKVIMEISAAGVDYKDHVGCDLLLTLLKSAASILVLVLIWAFIYLPRTVLEHVGWQLAAGAVLVVSTIAIFRCCCRKSVEAVHDLSTVEEGPDLT</sequence>
<feature type="transmembrane region" description="Helical" evidence="11">
    <location>
        <begin position="2113"/>
        <end position="2133"/>
    </location>
</feature>
<evidence type="ECO:0000256" key="6">
    <source>
        <dbReference type="ARBA" id="ARBA00023002"/>
    </source>
</evidence>
<feature type="repeat" description="PPR" evidence="9">
    <location>
        <begin position="509"/>
        <end position="544"/>
    </location>
</feature>
<evidence type="ECO:0000256" key="4">
    <source>
        <dbReference type="ARBA" id="ARBA00022824"/>
    </source>
</evidence>
<dbReference type="Gene3D" id="3.40.50.10140">
    <property type="entry name" value="Toll/interleukin-1 receptor homology (TIR) domain"/>
    <property type="match status" value="1"/>
</dbReference>
<dbReference type="GO" id="GO:0016705">
    <property type="term" value="F:oxidoreductase activity, acting on paired donors, with incorporation or reduction of molecular oxygen"/>
    <property type="evidence" value="ECO:0007669"/>
    <property type="project" value="InterPro"/>
</dbReference>
<keyword evidence="6" id="KW-0560">Oxidoreductase</keyword>
<organism evidence="13 14">
    <name type="scientific">Polarella glacialis</name>
    <name type="common">Dinoflagellate</name>
    <dbReference type="NCBI Taxonomy" id="89957"/>
    <lineage>
        <taxon>Eukaryota</taxon>
        <taxon>Sar</taxon>
        <taxon>Alveolata</taxon>
        <taxon>Dinophyceae</taxon>
        <taxon>Suessiales</taxon>
        <taxon>Suessiaceae</taxon>
        <taxon>Polarella</taxon>
    </lineage>
</organism>
<dbReference type="EMBL" id="CAJNNV010028129">
    <property type="protein sequence ID" value="CAE8623204.1"/>
    <property type="molecule type" value="Genomic_DNA"/>
</dbReference>
<dbReference type="SMART" id="SM00702">
    <property type="entry name" value="P4Hc"/>
    <property type="match status" value="1"/>
</dbReference>
<dbReference type="InterPro" id="IPR011990">
    <property type="entry name" value="TPR-like_helical_dom_sf"/>
</dbReference>
<dbReference type="OrthoDB" id="407973at2759"/>
<dbReference type="InterPro" id="IPR035897">
    <property type="entry name" value="Toll_tir_struct_dom_sf"/>
</dbReference>
<evidence type="ECO:0000256" key="5">
    <source>
        <dbReference type="ARBA" id="ARBA00022964"/>
    </source>
</evidence>
<dbReference type="InterPro" id="IPR002885">
    <property type="entry name" value="PPR_rpt"/>
</dbReference>
<dbReference type="NCBIfam" id="TIGR00756">
    <property type="entry name" value="PPR"/>
    <property type="match status" value="3"/>
</dbReference>
<dbReference type="Pfam" id="PF13812">
    <property type="entry name" value="PPR_3"/>
    <property type="match status" value="3"/>
</dbReference>
<evidence type="ECO:0000313" key="13">
    <source>
        <dbReference type="EMBL" id="CAE8623204.1"/>
    </source>
</evidence>
<dbReference type="PROSITE" id="PS51471">
    <property type="entry name" value="FE2OG_OXY"/>
    <property type="match status" value="1"/>
</dbReference>
<keyword evidence="14" id="KW-1185">Reference proteome</keyword>
<feature type="repeat" description="PPR" evidence="9">
    <location>
        <begin position="121"/>
        <end position="155"/>
    </location>
</feature>
<feature type="transmembrane region" description="Helical" evidence="11">
    <location>
        <begin position="1852"/>
        <end position="1879"/>
    </location>
</feature>
<evidence type="ECO:0000256" key="9">
    <source>
        <dbReference type="PROSITE-ProRule" id="PRU00708"/>
    </source>
</evidence>
<evidence type="ECO:0000256" key="1">
    <source>
        <dbReference type="ARBA" id="ARBA00001961"/>
    </source>
</evidence>
<name>A0A813GAH4_POLGL</name>
<dbReference type="PROSITE" id="PS51375">
    <property type="entry name" value="PPR"/>
    <property type="match status" value="7"/>
</dbReference>
<dbReference type="InterPro" id="IPR006620">
    <property type="entry name" value="Pro_4_hyd_alph"/>
</dbReference>
<dbReference type="GO" id="GO:0051213">
    <property type="term" value="F:dioxygenase activity"/>
    <property type="evidence" value="ECO:0007669"/>
    <property type="project" value="UniProtKB-KW"/>
</dbReference>
<evidence type="ECO:0000256" key="10">
    <source>
        <dbReference type="SAM" id="MobiDB-lite"/>
    </source>
</evidence>
<feature type="repeat" description="PPR" evidence="9">
    <location>
        <begin position="156"/>
        <end position="190"/>
    </location>
</feature>
<dbReference type="Pfam" id="PF13640">
    <property type="entry name" value="2OG-FeII_Oxy_3"/>
    <property type="match status" value="1"/>
</dbReference>
<dbReference type="SUPFAM" id="SSF52200">
    <property type="entry name" value="Toll/Interleukin receptor TIR domain"/>
    <property type="match status" value="1"/>
</dbReference>
<feature type="transmembrane region" description="Helical" evidence="11">
    <location>
        <begin position="2010"/>
        <end position="2035"/>
    </location>
</feature>
<evidence type="ECO:0000256" key="8">
    <source>
        <dbReference type="ARBA" id="ARBA00023180"/>
    </source>
</evidence>
<keyword evidence="3" id="KW-0677">Repeat</keyword>
<dbReference type="PANTHER" id="PTHR47447:SF17">
    <property type="entry name" value="OS12G0638900 PROTEIN"/>
    <property type="match status" value="1"/>
</dbReference>
<dbReference type="InterPro" id="IPR005123">
    <property type="entry name" value="Oxoglu/Fe-dep_dioxygenase_dom"/>
</dbReference>
<feature type="repeat" description="PPR" evidence="9">
    <location>
        <begin position="226"/>
        <end position="261"/>
    </location>
</feature>
<dbReference type="Gene3D" id="1.25.40.10">
    <property type="entry name" value="Tetratricopeptide repeat domain"/>
    <property type="match status" value="5"/>
</dbReference>
<evidence type="ECO:0000256" key="7">
    <source>
        <dbReference type="ARBA" id="ARBA00023004"/>
    </source>
</evidence>
<dbReference type="GO" id="GO:0005506">
    <property type="term" value="F:iron ion binding"/>
    <property type="evidence" value="ECO:0007669"/>
    <property type="project" value="InterPro"/>
</dbReference>
<dbReference type="Gene3D" id="2.60.120.620">
    <property type="entry name" value="q2cbj1_9rhob like domain"/>
    <property type="match status" value="2"/>
</dbReference>
<dbReference type="InterPro" id="IPR044862">
    <property type="entry name" value="Pro_4_hyd_alph_FE2OG_OXY"/>
</dbReference>
<proteinExistence type="predicted"/>
<comment type="cofactor">
    <cofactor evidence="1">
        <name>L-ascorbate</name>
        <dbReference type="ChEBI" id="CHEBI:38290"/>
    </cofactor>
</comment>
<keyword evidence="11" id="KW-0812">Transmembrane</keyword>
<feature type="transmembrane region" description="Helical" evidence="11">
    <location>
        <begin position="1749"/>
        <end position="1772"/>
    </location>
</feature>
<feature type="domain" description="Fe2OG dioxygenase" evidence="12">
    <location>
        <begin position="1218"/>
        <end position="1345"/>
    </location>
</feature>
<feature type="repeat" description="PPR" evidence="9">
    <location>
        <begin position="718"/>
        <end position="752"/>
    </location>
</feature>
<evidence type="ECO:0000256" key="3">
    <source>
        <dbReference type="ARBA" id="ARBA00022737"/>
    </source>
</evidence>
<feature type="transmembrane region" description="Helical" evidence="11">
    <location>
        <begin position="2047"/>
        <end position="2068"/>
    </location>
</feature>
<keyword evidence="11" id="KW-1133">Transmembrane helix</keyword>
<evidence type="ECO:0000313" key="14">
    <source>
        <dbReference type="Proteomes" id="UP000654075"/>
    </source>
</evidence>
<accession>A0A813GAH4</accession>
<dbReference type="GO" id="GO:0031418">
    <property type="term" value="F:L-ascorbic acid binding"/>
    <property type="evidence" value="ECO:0007669"/>
    <property type="project" value="InterPro"/>
</dbReference>
<feature type="repeat" description="PPR" evidence="9">
    <location>
        <begin position="191"/>
        <end position="225"/>
    </location>
</feature>
<feature type="transmembrane region" description="Helical" evidence="11">
    <location>
        <begin position="2080"/>
        <end position="2101"/>
    </location>
</feature>
<evidence type="ECO:0000259" key="12">
    <source>
        <dbReference type="PROSITE" id="PS51471"/>
    </source>
</evidence>
<feature type="transmembrane region" description="Helical" evidence="11">
    <location>
        <begin position="1891"/>
        <end position="1911"/>
    </location>
</feature>
<evidence type="ECO:0000256" key="11">
    <source>
        <dbReference type="SAM" id="Phobius"/>
    </source>
</evidence>
<protein>
    <recommendedName>
        <fullName evidence="12">Fe2OG dioxygenase domain-containing protein</fullName>
    </recommendedName>
</protein>
<reference evidence="13" key="1">
    <citation type="submission" date="2021-02" db="EMBL/GenBank/DDBJ databases">
        <authorList>
            <person name="Dougan E. K."/>
            <person name="Rhodes N."/>
            <person name="Thang M."/>
            <person name="Chan C."/>
        </authorList>
    </citation>
    <scope>NUCLEOTIDE SEQUENCE</scope>
</reference>
<dbReference type="Proteomes" id="UP000654075">
    <property type="component" value="Unassembled WGS sequence"/>
</dbReference>
<comment type="caution">
    <text evidence="13">The sequence shown here is derived from an EMBL/GenBank/DDBJ whole genome shotgun (WGS) entry which is preliminary data.</text>
</comment>
<gene>
    <name evidence="13" type="ORF">PGLA1383_LOCUS40499</name>
</gene>
<keyword evidence="7" id="KW-0408">Iron</keyword>
<keyword evidence="11" id="KW-0472">Membrane</keyword>
<keyword evidence="4" id="KW-0256">Endoplasmic reticulum</keyword>